<sequence length="117" mass="12323">MISSSLALLAVATPWDHPTTTATKTITVTAPAPMAITISQCNTGNAQCCQSTEDTNCAAGSALLGLLDVVLEDLNVLTALRLLSLESTPEASAKPNLFAATTTLSVSHLHWLRRRYA</sequence>
<evidence type="ECO:0000313" key="1">
    <source>
        <dbReference type="EMBL" id="GBE85687.1"/>
    </source>
</evidence>
<dbReference type="OrthoDB" id="4225815at2759"/>
<evidence type="ECO:0000313" key="2">
    <source>
        <dbReference type="Proteomes" id="UP000287166"/>
    </source>
</evidence>
<dbReference type="GO" id="GO:0005199">
    <property type="term" value="F:structural constituent of cell wall"/>
    <property type="evidence" value="ECO:0007669"/>
    <property type="project" value="InterPro"/>
</dbReference>
<dbReference type="CDD" id="cd23507">
    <property type="entry name" value="hydrophobin_I"/>
    <property type="match status" value="1"/>
</dbReference>
<proteinExistence type="predicted"/>
<dbReference type="Proteomes" id="UP000287166">
    <property type="component" value="Unassembled WGS sequence"/>
</dbReference>
<dbReference type="GO" id="GO:0009277">
    <property type="term" value="C:fungal-type cell wall"/>
    <property type="evidence" value="ECO:0007669"/>
    <property type="project" value="InterPro"/>
</dbReference>
<keyword evidence="2" id="KW-1185">Reference proteome</keyword>
<dbReference type="RefSeq" id="XP_027616600.1">
    <property type="nucleotide sequence ID" value="XM_027760799.1"/>
</dbReference>
<accession>A0A401GTZ5</accession>
<protein>
    <submittedName>
        <fullName evidence="1">Uncharacterized protein</fullName>
    </submittedName>
</protein>
<dbReference type="AlphaFoldDB" id="A0A401GTZ5"/>
<gene>
    <name evidence="1" type="ORF">SCP_0802090</name>
</gene>
<dbReference type="EMBL" id="BFAD01000008">
    <property type="protein sequence ID" value="GBE85687.1"/>
    <property type="molecule type" value="Genomic_DNA"/>
</dbReference>
<dbReference type="InParanoid" id="A0A401GTZ5"/>
<organism evidence="1 2">
    <name type="scientific">Sparassis crispa</name>
    <dbReference type="NCBI Taxonomy" id="139825"/>
    <lineage>
        <taxon>Eukaryota</taxon>
        <taxon>Fungi</taxon>
        <taxon>Dikarya</taxon>
        <taxon>Basidiomycota</taxon>
        <taxon>Agaricomycotina</taxon>
        <taxon>Agaricomycetes</taxon>
        <taxon>Polyporales</taxon>
        <taxon>Sparassidaceae</taxon>
        <taxon>Sparassis</taxon>
    </lineage>
</organism>
<dbReference type="STRING" id="139825.A0A401GTZ5"/>
<name>A0A401GTZ5_9APHY</name>
<reference evidence="1 2" key="1">
    <citation type="journal article" date="2018" name="Sci. Rep.">
        <title>Genome sequence of the cauliflower mushroom Sparassis crispa (Hanabiratake) and its association with beneficial usage.</title>
        <authorList>
            <person name="Kiyama R."/>
            <person name="Furutani Y."/>
            <person name="Kawaguchi K."/>
            <person name="Nakanishi T."/>
        </authorList>
    </citation>
    <scope>NUCLEOTIDE SEQUENCE [LARGE SCALE GENOMIC DNA]</scope>
</reference>
<comment type="caution">
    <text evidence="1">The sequence shown here is derived from an EMBL/GenBank/DDBJ whole genome shotgun (WGS) entry which is preliminary data.</text>
</comment>
<dbReference type="GeneID" id="38782604"/>